<dbReference type="OrthoDB" id="4605274at2759"/>
<name>A0A3D8T5H3_9EURO</name>
<dbReference type="STRING" id="1810919.A0A3D8T5H3"/>
<dbReference type="GeneID" id="38110950"/>
<evidence type="ECO:0000313" key="2">
    <source>
        <dbReference type="EMBL" id="RDW93258.1"/>
    </source>
</evidence>
<gene>
    <name evidence="2" type="ORF">DSM5745_00580</name>
</gene>
<dbReference type="AlphaFoldDB" id="A0A3D8T5H3"/>
<dbReference type="EMBL" id="PVWQ01000001">
    <property type="protein sequence ID" value="RDW93258.1"/>
    <property type="molecule type" value="Genomic_DNA"/>
</dbReference>
<accession>A0A3D8T5H3</accession>
<feature type="chain" id="PRO_5017734444" description="Lipase B" evidence="1">
    <location>
        <begin position="20"/>
        <end position="455"/>
    </location>
</feature>
<dbReference type="Gene3D" id="3.40.50.1820">
    <property type="entry name" value="alpha/beta hydrolase"/>
    <property type="match status" value="1"/>
</dbReference>
<evidence type="ECO:0000313" key="3">
    <source>
        <dbReference type="Proteomes" id="UP000256690"/>
    </source>
</evidence>
<evidence type="ECO:0000256" key="1">
    <source>
        <dbReference type="SAM" id="SignalP"/>
    </source>
</evidence>
<proteinExistence type="predicted"/>
<dbReference type="InterPro" id="IPR029058">
    <property type="entry name" value="AB_hydrolase_fold"/>
</dbReference>
<dbReference type="Proteomes" id="UP000256690">
    <property type="component" value="Unassembled WGS sequence"/>
</dbReference>
<dbReference type="InterPro" id="IPR053228">
    <property type="entry name" value="Stereospecific_Lipase"/>
</dbReference>
<comment type="caution">
    <text evidence="2">The sequence shown here is derived from an EMBL/GenBank/DDBJ whole genome shotgun (WGS) entry which is preliminary data.</text>
</comment>
<sequence>MRVPALVGAVLAHVIIGSASPVASAAVQRDNQKHDLASIFSLAAVDPSVEDNGLLSNAVGAILNGVTGGKHRSDDQTVEEAWETIQVAVDGKTNLLDIVVSLALALPGDILNLLNGYLDFELNSVDNKNAPLTKTSIYPSKAEGDAPYSVSEEDLRTAIYIPETFQYGKNGKKPVILVPGTAVPGGLTWYYSFGKLADAVPEADVVWLNIPGASLADVQVNAEYVAYAINYISAVSDTNVAVLSWSQGGLNIQWSFKYWPSTRDVVDDFIAISPDFRGTVVADAACPLLSGIYCTPALFQQRYETTFIEVLRADGGDSAYVPTTTLYSSFDEIVQPQSGENASAILNDARGVGVTNNHAQTVCAGQPGGGVYLHEGMLYNPLSWALAADALRHDGPGDVSRIDTERVCADIIAPQLGVDDLLGSEGLLLVAVAEQMVFDQKPFKEGPIASYAHDQ</sequence>
<protein>
    <recommendedName>
        <fullName evidence="4">Lipase B</fullName>
    </recommendedName>
</protein>
<organism evidence="2 3">
    <name type="scientific">Aspergillus mulundensis</name>
    <dbReference type="NCBI Taxonomy" id="1810919"/>
    <lineage>
        <taxon>Eukaryota</taxon>
        <taxon>Fungi</taxon>
        <taxon>Dikarya</taxon>
        <taxon>Ascomycota</taxon>
        <taxon>Pezizomycotina</taxon>
        <taxon>Eurotiomycetes</taxon>
        <taxon>Eurotiomycetidae</taxon>
        <taxon>Eurotiales</taxon>
        <taxon>Aspergillaceae</taxon>
        <taxon>Aspergillus</taxon>
        <taxon>Aspergillus subgen. Nidulantes</taxon>
    </lineage>
</organism>
<reference evidence="2 3" key="1">
    <citation type="journal article" date="2018" name="IMA Fungus">
        <title>IMA Genome-F 9: Draft genome sequence of Annulohypoxylon stygium, Aspergillus mulundensis, Berkeleyomyces basicola (syn. Thielaviopsis basicola), Ceratocystis smalleyi, two Cercospora beticola strains, Coleophoma cylindrospora, Fusarium fracticaudum, Phialophora cf. hyalina, and Morchella septimelata.</title>
        <authorList>
            <person name="Wingfield B.D."/>
            <person name="Bills G.F."/>
            <person name="Dong Y."/>
            <person name="Huang W."/>
            <person name="Nel W.J."/>
            <person name="Swalarsk-Parry B.S."/>
            <person name="Vaghefi N."/>
            <person name="Wilken P.M."/>
            <person name="An Z."/>
            <person name="de Beer Z.W."/>
            <person name="De Vos L."/>
            <person name="Chen L."/>
            <person name="Duong T.A."/>
            <person name="Gao Y."/>
            <person name="Hammerbacher A."/>
            <person name="Kikkert J.R."/>
            <person name="Li Y."/>
            <person name="Li H."/>
            <person name="Li K."/>
            <person name="Li Q."/>
            <person name="Liu X."/>
            <person name="Ma X."/>
            <person name="Naidoo K."/>
            <person name="Pethybridge S.J."/>
            <person name="Sun J."/>
            <person name="Steenkamp E.T."/>
            <person name="van der Nest M.A."/>
            <person name="van Wyk S."/>
            <person name="Wingfield M.J."/>
            <person name="Xiong C."/>
            <person name="Yue Q."/>
            <person name="Zhang X."/>
        </authorList>
    </citation>
    <scope>NUCLEOTIDE SEQUENCE [LARGE SCALE GENOMIC DNA]</scope>
    <source>
        <strain evidence="2 3">DSM 5745</strain>
    </source>
</reference>
<dbReference type="RefSeq" id="XP_026608441.1">
    <property type="nucleotide sequence ID" value="XM_026742596.1"/>
</dbReference>
<dbReference type="PANTHER" id="PTHR37574:SF1">
    <property type="entry name" value="LIPASE B"/>
    <property type="match status" value="1"/>
</dbReference>
<keyword evidence="3" id="KW-1185">Reference proteome</keyword>
<dbReference type="SUPFAM" id="SSF53474">
    <property type="entry name" value="alpha/beta-Hydrolases"/>
    <property type="match status" value="1"/>
</dbReference>
<evidence type="ECO:0008006" key="4">
    <source>
        <dbReference type="Google" id="ProtNLM"/>
    </source>
</evidence>
<feature type="signal peptide" evidence="1">
    <location>
        <begin position="1"/>
        <end position="19"/>
    </location>
</feature>
<keyword evidence="1" id="KW-0732">Signal</keyword>
<dbReference type="PANTHER" id="PTHR37574">
    <property type="entry name" value="LIPASE B"/>
    <property type="match status" value="1"/>
</dbReference>